<accession>A0A433MMJ4</accession>
<proteinExistence type="predicted"/>
<organism evidence="1 2">
    <name type="scientific">Variovorax guangxiensis</name>
    <dbReference type="NCBI Taxonomy" id="1775474"/>
    <lineage>
        <taxon>Bacteria</taxon>
        <taxon>Pseudomonadati</taxon>
        <taxon>Pseudomonadota</taxon>
        <taxon>Betaproteobacteria</taxon>
        <taxon>Burkholderiales</taxon>
        <taxon>Comamonadaceae</taxon>
        <taxon>Variovorax</taxon>
    </lineage>
</organism>
<dbReference type="RefSeq" id="WP_126022824.1">
    <property type="nucleotide sequence ID" value="NZ_RXFT01000006.1"/>
</dbReference>
<dbReference type="AlphaFoldDB" id="A0A433MMJ4"/>
<reference evidence="1 2" key="1">
    <citation type="submission" date="2018-12" db="EMBL/GenBank/DDBJ databases">
        <title>The genome sequences of Variovorax guangxiensis DSM 27352.</title>
        <authorList>
            <person name="Gao J."/>
            <person name="Sun J."/>
        </authorList>
    </citation>
    <scope>NUCLEOTIDE SEQUENCE [LARGE SCALE GENOMIC DNA]</scope>
    <source>
        <strain evidence="1 2">DSM 27352</strain>
    </source>
</reference>
<dbReference type="EMBL" id="RXFT01000006">
    <property type="protein sequence ID" value="RUR68690.1"/>
    <property type="molecule type" value="Genomic_DNA"/>
</dbReference>
<sequence length="221" mass="22716">MALLFEDDFVGAAGSIAGRVTTGGAWGASLSPAGQCELDGAGACVVSANAADEGIHLLTDILSTDDFTLSGSIKNTASAFSSQNFLRLKVFTSSSGSSGDYIGLTLTPGSGSQYFVQFLCSISGSIETVDWTQLGGVGTVCDFEMRVDQGAGEVEVWTAGVLRGTIPQAPTVAKLIPSIDIQRSNTGIAGGAALHMRIDTAGPPPATPDFWTNFVNTREVA</sequence>
<dbReference type="Proteomes" id="UP000281118">
    <property type="component" value="Unassembled WGS sequence"/>
</dbReference>
<gene>
    <name evidence="1" type="ORF">EJP67_16635</name>
</gene>
<protein>
    <submittedName>
        <fullName evidence="1">Uncharacterized protein</fullName>
    </submittedName>
</protein>
<comment type="caution">
    <text evidence="1">The sequence shown here is derived from an EMBL/GenBank/DDBJ whole genome shotgun (WGS) entry which is preliminary data.</text>
</comment>
<evidence type="ECO:0000313" key="1">
    <source>
        <dbReference type="EMBL" id="RUR68690.1"/>
    </source>
</evidence>
<name>A0A433MMJ4_9BURK</name>
<evidence type="ECO:0000313" key="2">
    <source>
        <dbReference type="Proteomes" id="UP000281118"/>
    </source>
</evidence>